<dbReference type="RefSeq" id="WP_131924149.1">
    <property type="nucleotide sequence ID" value="NZ_SMAG01000003.1"/>
</dbReference>
<evidence type="ECO:0000313" key="3">
    <source>
        <dbReference type="Proteomes" id="UP000294937"/>
    </source>
</evidence>
<dbReference type="EMBL" id="SMAG01000003">
    <property type="protein sequence ID" value="TCS94761.1"/>
    <property type="molecule type" value="Genomic_DNA"/>
</dbReference>
<accession>A0A4R3L4Q8</accession>
<organism evidence="2 3">
    <name type="scientific">Hazenella coriacea</name>
    <dbReference type="NCBI Taxonomy" id="1179467"/>
    <lineage>
        <taxon>Bacteria</taxon>
        <taxon>Bacillati</taxon>
        <taxon>Bacillota</taxon>
        <taxon>Bacilli</taxon>
        <taxon>Bacillales</taxon>
        <taxon>Thermoactinomycetaceae</taxon>
        <taxon>Hazenella</taxon>
    </lineage>
</organism>
<evidence type="ECO:0008006" key="4">
    <source>
        <dbReference type="Google" id="ProtNLM"/>
    </source>
</evidence>
<dbReference type="Pfam" id="PF06898">
    <property type="entry name" value="YqfD"/>
    <property type="match status" value="1"/>
</dbReference>
<keyword evidence="1" id="KW-1133">Transmembrane helix</keyword>
<proteinExistence type="predicted"/>
<dbReference type="AlphaFoldDB" id="A0A4R3L4Q8"/>
<sequence length="403" mass="46611">MLGISWPKWLKGKIDIECRGNHLIDFINHAVNKGILMENIFWVDEQRLRLTVILSDFFRLVTLLRQHQGRLRIIKKIGAPFWIERIKKRKVFVIGSFLFVILLFVMSSLVWNVEVEGTENIPEQQVRQLLSEQGVFTGQFKRKLPDREQIQYYILSKLPQASWIGMRVEGTRVIVTVVEKKQVDKEDLQYEPPGPVDLVANRDALIYDMRIQQGNPIVEVNEVVKKGQTLVSGKYGDPTQPDSGKIVGAKGKVWGEVWYVSEVEVPLQQKRKVYTGQRKKTKYPLIHTLIIKNPLSNDQPFVQYETEQRIKRLQIAGKELPIGVLEEEYLEMNWVNQPLTQKEAIQLGVVRARDELVNQLGRDGRILEEKVLHQRVDNGKVYLKVHFDAVENIAVPQPILQGE</sequence>
<dbReference type="Proteomes" id="UP000294937">
    <property type="component" value="Unassembled WGS sequence"/>
</dbReference>
<dbReference type="NCBIfam" id="TIGR02876">
    <property type="entry name" value="spore_yqfD"/>
    <property type="match status" value="1"/>
</dbReference>
<dbReference type="InterPro" id="IPR010690">
    <property type="entry name" value="YqfD"/>
</dbReference>
<protein>
    <recommendedName>
        <fullName evidence="4">Stage IV sporulation protein</fullName>
    </recommendedName>
</protein>
<feature type="transmembrane region" description="Helical" evidence="1">
    <location>
        <begin position="91"/>
        <end position="111"/>
    </location>
</feature>
<evidence type="ECO:0000256" key="1">
    <source>
        <dbReference type="SAM" id="Phobius"/>
    </source>
</evidence>
<keyword evidence="1" id="KW-0472">Membrane</keyword>
<dbReference type="OrthoDB" id="1640349at2"/>
<reference evidence="2 3" key="1">
    <citation type="submission" date="2019-03" db="EMBL/GenBank/DDBJ databases">
        <title>Genomic Encyclopedia of Type Strains, Phase IV (KMG-IV): sequencing the most valuable type-strain genomes for metagenomic binning, comparative biology and taxonomic classification.</title>
        <authorList>
            <person name="Goeker M."/>
        </authorList>
    </citation>
    <scope>NUCLEOTIDE SEQUENCE [LARGE SCALE GENOMIC DNA]</scope>
    <source>
        <strain evidence="2 3">DSM 45707</strain>
    </source>
</reference>
<keyword evidence="1" id="KW-0812">Transmembrane</keyword>
<comment type="caution">
    <text evidence="2">The sequence shown here is derived from an EMBL/GenBank/DDBJ whole genome shotgun (WGS) entry which is preliminary data.</text>
</comment>
<gene>
    <name evidence="2" type="ORF">EDD58_103180</name>
</gene>
<name>A0A4R3L4Q8_9BACL</name>
<evidence type="ECO:0000313" key="2">
    <source>
        <dbReference type="EMBL" id="TCS94761.1"/>
    </source>
</evidence>
<dbReference type="PIRSF" id="PIRSF029895">
    <property type="entry name" value="SpoIV"/>
    <property type="match status" value="1"/>
</dbReference>
<keyword evidence="3" id="KW-1185">Reference proteome</keyword>